<feature type="domain" description="Aspartate/ornithine carbamoyltransferase Asp/Orn-binding" evidence="8">
    <location>
        <begin position="146"/>
        <end position="285"/>
    </location>
</feature>
<dbReference type="HAMAP" id="MF_00001">
    <property type="entry name" value="Asp_carb_tr"/>
    <property type="match status" value="1"/>
</dbReference>
<dbReference type="GO" id="GO:0005829">
    <property type="term" value="C:cytosol"/>
    <property type="evidence" value="ECO:0007669"/>
    <property type="project" value="TreeGrafter"/>
</dbReference>
<sequence length="304" mass="34128">MQHLLKMSDVTELEIYNILKSAKELQSTTIPFNTQGFIANLFFEPSTRTKLSFEVAEKKLGYETIDFTLESSSVQKGESLYDTVRTIESLGASAVVIRHPEDNYFEALKTNIQIPIINGGDGKGEHPTQCLLDLYTIYEEFGTFTGLKVVIAGDIRHSRVARSNALTLQRLGANVAFSGPSEWQDNNLQFPYVSMGEAVSTCDVLMLLRIQNERHDAELGGSDYLTQYGLTVEREKKMKEKSIIMHPAPVNRGVEIADELVECSRSRIFQQMKNGVFIRMAVIHMLLHKGGVSNETTTKKRSLI</sequence>
<organism evidence="10 11">
    <name type="scientific">Pontibacillus litoralis JSM 072002</name>
    <dbReference type="NCBI Taxonomy" id="1385512"/>
    <lineage>
        <taxon>Bacteria</taxon>
        <taxon>Bacillati</taxon>
        <taxon>Bacillota</taxon>
        <taxon>Bacilli</taxon>
        <taxon>Bacillales</taxon>
        <taxon>Bacillaceae</taxon>
        <taxon>Pontibacillus</taxon>
    </lineage>
</organism>
<dbReference type="Pfam" id="PF00185">
    <property type="entry name" value="OTCace"/>
    <property type="match status" value="1"/>
</dbReference>
<dbReference type="GO" id="GO:0006520">
    <property type="term" value="P:amino acid metabolic process"/>
    <property type="evidence" value="ECO:0007669"/>
    <property type="project" value="InterPro"/>
</dbReference>
<feature type="binding site" evidence="7">
    <location>
        <position position="49"/>
    </location>
    <ligand>
        <name>carbamoyl phosphate</name>
        <dbReference type="ChEBI" id="CHEBI:58228"/>
    </ligand>
</feature>
<feature type="binding site" evidence="7">
    <location>
        <position position="126"/>
    </location>
    <ligand>
        <name>carbamoyl phosphate</name>
        <dbReference type="ChEBI" id="CHEBI:58228"/>
    </ligand>
</feature>
<dbReference type="GO" id="GO:0004070">
    <property type="term" value="F:aspartate carbamoyltransferase activity"/>
    <property type="evidence" value="ECO:0007669"/>
    <property type="project" value="UniProtKB-UniRule"/>
</dbReference>
<dbReference type="GO" id="GO:0016597">
    <property type="term" value="F:amino acid binding"/>
    <property type="evidence" value="ECO:0007669"/>
    <property type="project" value="InterPro"/>
</dbReference>
<dbReference type="PROSITE" id="PS00097">
    <property type="entry name" value="CARBAMOYLTRANSFERASE"/>
    <property type="match status" value="1"/>
</dbReference>
<protein>
    <recommendedName>
        <fullName evidence="7">Aspartate carbamoyltransferase</fullName>
        <ecNumber evidence="7">2.1.3.2</ecNumber>
    </recommendedName>
    <alternativeName>
        <fullName evidence="7">Aspartate transcarbamylase</fullName>
        <shortName evidence="7">ATCase</shortName>
    </alternativeName>
</protein>
<reference evidence="10 11" key="1">
    <citation type="submission" date="2013-08" db="EMBL/GenBank/DDBJ databases">
        <authorList>
            <person name="Huang J."/>
            <person name="Wang G."/>
        </authorList>
    </citation>
    <scope>NUCLEOTIDE SEQUENCE [LARGE SCALE GENOMIC DNA]</scope>
    <source>
        <strain evidence="10 11">JSM 072002</strain>
    </source>
</reference>
<dbReference type="InterPro" id="IPR006132">
    <property type="entry name" value="Asp/Orn_carbamoyltranf_P-bd"/>
</dbReference>
<dbReference type="Gene3D" id="3.40.50.1370">
    <property type="entry name" value="Aspartate/ornithine carbamoyltransferase"/>
    <property type="match status" value="2"/>
</dbReference>
<dbReference type="InterPro" id="IPR002082">
    <property type="entry name" value="Asp_carbamoyltransf"/>
</dbReference>
<feature type="binding site" evidence="7">
    <location>
        <position position="248"/>
    </location>
    <ligand>
        <name>carbamoyl phosphate</name>
        <dbReference type="ChEBI" id="CHEBI:58228"/>
    </ligand>
</feature>
<evidence type="ECO:0000256" key="4">
    <source>
        <dbReference type="ARBA" id="ARBA00022975"/>
    </source>
</evidence>
<evidence type="ECO:0000259" key="9">
    <source>
        <dbReference type="Pfam" id="PF02729"/>
    </source>
</evidence>
<evidence type="ECO:0000256" key="2">
    <source>
        <dbReference type="ARBA" id="ARBA00008896"/>
    </source>
</evidence>
<evidence type="ECO:0000313" key="10">
    <source>
        <dbReference type="EMBL" id="KGX88517.1"/>
    </source>
</evidence>
<dbReference type="PRINTS" id="PR00101">
    <property type="entry name" value="ATCASE"/>
</dbReference>
<dbReference type="Pfam" id="PF02729">
    <property type="entry name" value="OTCace_N"/>
    <property type="match status" value="1"/>
</dbReference>
<evidence type="ECO:0000313" key="11">
    <source>
        <dbReference type="Proteomes" id="UP000030401"/>
    </source>
</evidence>
<keyword evidence="4 7" id="KW-0665">Pyrimidine biosynthesis</keyword>
<dbReference type="GO" id="GO:0006207">
    <property type="term" value="P:'de novo' pyrimidine nucleobase biosynthetic process"/>
    <property type="evidence" value="ECO:0007669"/>
    <property type="project" value="InterPro"/>
</dbReference>
<feature type="binding site" evidence="7">
    <location>
        <position position="129"/>
    </location>
    <ligand>
        <name>carbamoyl phosphate</name>
        <dbReference type="ChEBI" id="CHEBI:58228"/>
    </ligand>
</feature>
<dbReference type="SUPFAM" id="SSF53671">
    <property type="entry name" value="Aspartate/ornithine carbamoyltransferase"/>
    <property type="match status" value="1"/>
</dbReference>
<feature type="binding site" evidence="7">
    <location>
        <position position="249"/>
    </location>
    <ligand>
        <name>carbamoyl phosphate</name>
        <dbReference type="ChEBI" id="CHEBI:58228"/>
    </ligand>
</feature>
<dbReference type="PANTHER" id="PTHR45753">
    <property type="entry name" value="ORNITHINE CARBAMOYLTRANSFERASE, MITOCHONDRIAL"/>
    <property type="match status" value="1"/>
</dbReference>
<dbReference type="RefSeq" id="WP_036832121.1">
    <property type="nucleotide sequence ID" value="NZ_AVPG01000002.1"/>
</dbReference>
<feature type="binding site" evidence="7">
    <location>
        <position position="76"/>
    </location>
    <ligand>
        <name>L-aspartate</name>
        <dbReference type="ChEBI" id="CHEBI:29991"/>
    </ligand>
</feature>
<keyword evidence="11" id="KW-1185">Reference proteome</keyword>
<evidence type="ECO:0000256" key="7">
    <source>
        <dbReference type="HAMAP-Rule" id="MF_00001"/>
    </source>
</evidence>
<dbReference type="PRINTS" id="PR00100">
    <property type="entry name" value="AOTCASE"/>
</dbReference>
<dbReference type="EC" id="2.1.3.2" evidence="7"/>
<evidence type="ECO:0000256" key="1">
    <source>
        <dbReference type="ARBA" id="ARBA00004852"/>
    </source>
</evidence>
<feature type="binding site" evidence="7">
    <location>
        <position position="159"/>
    </location>
    <ligand>
        <name>L-aspartate</name>
        <dbReference type="ChEBI" id="CHEBI:29991"/>
    </ligand>
</feature>
<dbReference type="InterPro" id="IPR036901">
    <property type="entry name" value="Asp/Orn_carbamoylTrfase_sf"/>
</dbReference>
<evidence type="ECO:0000256" key="6">
    <source>
        <dbReference type="ARBA" id="ARBA00048859"/>
    </source>
</evidence>
<comment type="subunit">
    <text evidence="7">Heterododecamer (2C3:3R2) of six catalytic PyrB chains organized as two trimers (C3), and six regulatory PyrI chains organized as three dimers (R2).</text>
</comment>
<dbReference type="EMBL" id="AVPG01000002">
    <property type="protein sequence ID" value="KGX88517.1"/>
    <property type="molecule type" value="Genomic_DNA"/>
</dbReference>
<comment type="similarity">
    <text evidence="2 7">Belongs to the aspartate/ornithine carbamoyltransferase superfamily. ATCase family.</text>
</comment>
<keyword evidence="3 7" id="KW-0808">Transferase</keyword>
<dbReference type="UniPathway" id="UPA00070">
    <property type="reaction ID" value="UER00116"/>
</dbReference>
<comment type="caution">
    <text evidence="10">The sequence shown here is derived from an EMBL/GenBank/DDBJ whole genome shotgun (WGS) entry which is preliminary data.</text>
</comment>
<dbReference type="Proteomes" id="UP000030401">
    <property type="component" value="Unassembled WGS sequence"/>
</dbReference>
<evidence type="ECO:0000256" key="3">
    <source>
        <dbReference type="ARBA" id="ARBA00022679"/>
    </source>
</evidence>
<dbReference type="InterPro" id="IPR006131">
    <property type="entry name" value="Asp_carbamoyltransf_Asp/Orn-bd"/>
</dbReference>
<comment type="function">
    <text evidence="5 7">Catalyzes the condensation of carbamoyl phosphate and aspartate to form carbamoyl aspartate and inorganic phosphate, the committed step in the de novo pyrimidine nucleotide biosynthesis pathway.</text>
</comment>
<name>A0A0A5HY52_9BACI</name>
<gene>
    <name evidence="7" type="primary">pyrB</name>
    <name evidence="10" type="ORF">N784_07560</name>
</gene>
<dbReference type="InterPro" id="IPR006130">
    <property type="entry name" value="Asp/Orn_carbamoylTrfase"/>
</dbReference>
<feature type="domain" description="Aspartate/ornithine carbamoyltransferase carbamoyl-P binding" evidence="9">
    <location>
        <begin position="2"/>
        <end position="139"/>
    </location>
</feature>
<dbReference type="OrthoDB" id="9774690at2"/>
<dbReference type="eggNOG" id="COG0540">
    <property type="taxonomic scope" value="Bacteria"/>
</dbReference>
<evidence type="ECO:0000259" key="8">
    <source>
        <dbReference type="Pfam" id="PF00185"/>
    </source>
</evidence>
<evidence type="ECO:0000256" key="5">
    <source>
        <dbReference type="ARBA" id="ARBA00043884"/>
    </source>
</evidence>
<dbReference type="NCBIfam" id="TIGR00670">
    <property type="entry name" value="asp_carb_tr"/>
    <property type="match status" value="1"/>
</dbReference>
<feature type="binding site" evidence="7">
    <location>
        <position position="209"/>
    </location>
    <ligand>
        <name>L-aspartate</name>
        <dbReference type="ChEBI" id="CHEBI:29991"/>
    </ligand>
</feature>
<proteinExistence type="inferred from homology"/>
<comment type="pathway">
    <text evidence="1 7">Pyrimidine metabolism; UMP biosynthesis via de novo pathway; (S)-dihydroorotate from bicarbonate: step 2/3.</text>
</comment>
<dbReference type="PANTHER" id="PTHR45753:SF6">
    <property type="entry name" value="ASPARTATE CARBAMOYLTRANSFERASE"/>
    <property type="match status" value="1"/>
</dbReference>
<dbReference type="STRING" id="1385512.N784_07560"/>
<dbReference type="AlphaFoldDB" id="A0A0A5HY52"/>
<comment type="catalytic activity">
    <reaction evidence="6 7">
        <text>carbamoyl phosphate + L-aspartate = N-carbamoyl-L-aspartate + phosphate + H(+)</text>
        <dbReference type="Rhea" id="RHEA:20013"/>
        <dbReference type="ChEBI" id="CHEBI:15378"/>
        <dbReference type="ChEBI" id="CHEBI:29991"/>
        <dbReference type="ChEBI" id="CHEBI:32814"/>
        <dbReference type="ChEBI" id="CHEBI:43474"/>
        <dbReference type="ChEBI" id="CHEBI:58228"/>
        <dbReference type="EC" id="2.1.3.2"/>
    </reaction>
</comment>
<accession>A0A0A5HY52</accession>
<feature type="binding site" evidence="7">
    <location>
        <position position="48"/>
    </location>
    <ligand>
        <name>carbamoyl phosphate</name>
        <dbReference type="ChEBI" id="CHEBI:58228"/>
    </ligand>
</feature>
<dbReference type="NCBIfam" id="NF002032">
    <property type="entry name" value="PRK00856.1"/>
    <property type="match status" value="1"/>
</dbReference>
<dbReference type="FunFam" id="3.40.50.1370:FF:000011">
    <property type="entry name" value="Aspartate carbamoyltransferase"/>
    <property type="match status" value="1"/>
</dbReference>
<dbReference type="GO" id="GO:0044205">
    <property type="term" value="P:'de novo' UMP biosynthetic process"/>
    <property type="evidence" value="ECO:0007669"/>
    <property type="project" value="UniProtKB-UniRule"/>
</dbReference>
<feature type="binding site" evidence="7">
    <location>
        <position position="98"/>
    </location>
    <ligand>
        <name>carbamoyl phosphate</name>
        <dbReference type="ChEBI" id="CHEBI:58228"/>
    </ligand>
</feature>